<organism evidence="1 2">
    <name type="scientific">Edaphochlamys debaryana</name>
    <dbReference type="NCBI Taxonomy" id="47281"/>
    <lineage>
        <taxon>Eukaryota</taxon>
        <taxon>Viridiplantae</taxon>
        <taxon>Chlorophyta</taxon>
        <taxon>core chlorophytes</taxon>
        <taxon>Chlorophyceae</taxon>
        <taxon>CS clade</taxon>
        <taxon>Chlamydomonadales</taxon>
        <taxon>Chlamydomonadales incertae sedis</taxon>
        <taxon>Edaphochlamys</taxon>
    </lineage>
</organism>
<evidence type="ECO:0000313" key="2">
    <source>
        <dbReference type="Proteomes" id="UP000612055"/>
    </source>
</evidence>
<dbReference type="AlphaFoldDB" id="A0A836BW54"/>
<dbReference type="PROSITE" id="PS51257">
    <property type="entry name" value="PROKAR_LIPOPROTEIN"/>
    <property type="match status" value="1"/>
</dbReference>
<dbReference type="EMBL" id="JAEHOE010000060">
    <property type="protein sequence ID" value="KAG2490662.1"/>
    <property type="molecule type" value="Genomic_DNA"/>
</dbReference>
<gene>
    <name evidence="1" type="ORF">HYH03_011050</name>
</gene>
<dbReference type="Proteomes" id="UP000612055">
    <property type="component" value="Unassembled WGS sequence"/>
</dbReference>
<reference evidence="1" key="1">
    <citation type="journal article" date="2020" name="bioRxiv">
        <title>Comparative genomics of Chlamydomonas.</title>
        <authorList>
            <person name="Craig R.J."/>
            <person name="Hasan A.R."/>
            <person name="Ness R.W."/>
            <person name="Keightley P.D."/>
        </authorList>
    </citation>
    <scope>NUCLEOTIDE SEQUENCE</scope>
    <source>
        <strain evidence="1">CCAP 11/70</strain>
    </source>
</reference>
<accession>A0A836BW54</accession>
<protein>
    <submittedName>
        <fullName evidence="1">Uncharacterized protein</fullName>
    </submittedName>
</protein>
<proteinExistence type="predicted"/>
<keyword evidence="2" id="KW-1185">Reference proteome</keyword>
<sequence>MTKHSSRAAAVANAAVQASLTVVSASCTARSVYGARTPGSTDKPPSPTALSALTSSNLAAAGLPAVATAVAEGLVVQGLAARAEGVAALPAPFRSLRACLTPPARPRPICRPPAPPTTPETAPGFDAFSTLATADACAGAGGLWGQSFGVVLTCSPCMAARAAKAVVAQYGEVADAVLAMEEALG</sequence>
<evidence type="ECO:0000313" key="1">
    <source>
        <dbReference type="EMBL" id="KAG2490662.1"/>
    </source>
</evidence>
<comment type="caution">
    <text evidence="1">The sequence shown here is derived from an EMBL/GenBank/DDBJ whole genome shotgun (WGS) entry which is preliminary data.</text>
</comment>
<name>A0A836BW54_9CHLO</name>